<proteinExistence type="inferred from homology"/>
<dbReference type="GO" id="GO:0006508">
    <property type="term" value="P:proteolysis"/>
    <property type="evidence" value="ECO:0007669"/>
    <property type="project" value="InterPro"/>
</dbReference>
<dbReference type="EMBL" id="CAJOBC010004126">
    <property type="protein sequence ID" value="CAF3815661.1"/>
    <property type="molecule type" value="Genomic_DNA"/>
</dbReference>
<reference evidence="3" key="1">
    <citation type="submission" date="2021-02" db="EMBL/GenBank/DDBJ databases">
        <authorList>
            <person name="Nowell W R."/>
        </authorList>
    </citation>
    <scope>NUCLEOTIDE SEQUENCE</scope>
</reference>
<protein>
    <recommendedName>
        <fullName evidence="2">Peptidase A1 domain-containing protein</fullName>
    </recommendedName>
</protein>
<dbReference type="PROSITE" id="PS51767">
    <property type="entry name" value="PEPTIDASE_A1"/>
    <property type="match status" value="1"/>
</dbReference>
<dbReference type="Proteomes" id="UP000663829">
    <property type="component" value="Unassembled WGS sequence"/>
</dbReference>
<evidence type="ECO:0000259" key="2">
    <source>
        <dbReference type="PROSITE" id="PS51767"/>
    </source>
</evidence>
<dbReference type="PANTHER" id="PTHR47966:SF51">
    <property type="entry name" value="BETA-SITE APP-CLEAVING ENZYME, ISOFORM A-RELATED"/>
    <property type="match status" value="1"/>
</dbReference>
<dbReference type="SUPFAM" id="SSF50630">
    <property type="entry name" value="Acid proteases"/>
    <property type="match status" value="1"/>
</dbReference>
<dbReference type="Gene3D" id="2.40.70.10">
    <property type="entry name" value="Acid Proteases"/>
    <property type="match status" value="1"/>
</dbReference>
<dbReference type="AlphaFoldDB" id="A0A814K7T8"/>
<dbReference type="GO" id="GO:0004190">
    <property type="term" value="F:aspartic-type endopeptidase activity"/>
    <property type="evidence" value="ECO:0007669"/>
    <property type="project" value="InterPro"/>
</dbReference>
<dbReference type="InterPro" id="IPR001461">
    <property type="entry name" value="Aspartic_peptidase_A1"/>
</dbReference>
<keyword evidence="5" id="KW-1185">Reference proteome</keyword>
<name>A0A814K7T8_9BILA</name>
<gene>
    <name evidence="3" type="ORF">GPM918_LOCUS16017</name>
    <name evidence="4" type="ORF">SRO942_LOCUS16017</name>
</gene>
<dbReference type="PANTHER" id="PTHR47966">
    <property type="entry name" value="BETA-SITE APP-CLEAVING ENZYME, ISOFORM A-RELATED"/>
    <property type="match status" value="1"/>
</dbReference>
<dbReference type="EMBL" id="CAJNOQ010004126">
    <property type="protein sequence ID" value="CAF1045719.1"/>
    <property type="molecule type" value="Genomic_DNA"/>
</dbReference>
<dbReference type="Proteomes" id="UP000681722">
    <property type="component" value="Unassembled WGS sequence"/>
</dbReference>
<sequence>MWLDRWDTNVGEITFGGVKKERYSGDLVYAKAILDDVWEISIDGFQVGNETFCADDCSRTLIDSGTEYILGPADEVIKIHNLLGISTALPSDVLMADNTSELYEPNITALEYYRDFTGYRV</sequence>
<evidence type="ECO:0000313" key="3">
    <source>
        <dbReference type="EMBL" id="CAF1045719.1"/>
    </source>
</evidence>
<accession>A0A814K7T8</accession>
<dbReference type="InterPro" id="IPR021109">
    <property type="entry name" value="Peptidase_aspartic_dom_sf"/>
</dbReference>
<dbReference type="OrthoDB" id="6259160at2759"/>
<comment type="caution">
    <text evidence="3">The sequence shown here is derived from an EMBL/GenBank/DDBJ whole genome shotgun (WGS) entry which is preliminary data.</text>
</comment>
<dbReference type="InterPro" id="IPR033121">
    <property type="entry name" value="PEPTIDASE_A1"/>
</dbReference>
<evidence type="ECO:0000313" key="5">
    <source>
        <dbReference type="Proteomes" id="UP000663829"/>
    </source>
</evidence>
<evidence type="ECO:0000256" key="1">
    <source>
        <dbReference type="ARBA" id="ARBA00007447"/>
    </source>
</evidence>
<evidence type="ECO:0000313" key="4">
    <source>
        <dbReference type="EMBL" id="CAF3815661.1"/>
    </source>
</evidence>
<organism evidence="3 5">
    <name type="scientific">Didymodactylos carnosus</name>
    <dbReference type="NCBI Taxonomy" id="1234261"/>
    <lineage>
        <taxon>Eukaryota</taxon>
        <taxon>Metazoa</taxon>
        <taxon>Spiralia</taxon>
        <taxon>Gnathifera</taxon>
        <taxon>Rotifera</taxon>
        <taxon>Eurotatoria</taxon>
        <taxon>Bdelloidea</taxon>
        <taxon>Philodinida</taxon>
        <taxon>Philodinidae</taxon>
        <taxon>Didymodactylos</taxon>
    </lineage>
</organism>
<dbReference type="Pfam" id="PF00026">
    <property type="entry name" value="Asp"/>
    <property type="match status" value="1"/>
</dbReference>
<comment type="similarity">
    <text evidence="1">Belongs to the peptidase A1 family.</text>
</comment>
<feature type="domain" description="Peptidase A1" evidence="2">
    <location>
        <begin position="1"/>
        <end position="121"/>
    </location>
</feature>